<reference evidence="2" key="1">
    <citation type="journal article" date="2019" name="Int. J. Syst. Evol. Microbiol.">
        <title>The Global Catalogue of Microorganisms (GCM) 10K type strain sequencing project: providing services to taxonomists for standard genome sequencing and annotation.</title>
        <authorList>
            <consortium name="The Broad Institute Genomics Platform"/>
            <consortium name="The Broad Institute Genome Sequencing Center for Infectious Disease"/>
            <person name="Wu L."/>
            <person name="Ma J."/>
        </authorList>
    </citation>
    <scope>NUCLEOTIDE SEQUENCE [LARGE SCALE GENOMIC DNA]</scope>
    <source>
        <strain evidence="2">CGMCC 4.7304</strain>
    </source>
</reference>
<name>A0ABW0Z8E2_9ACTN</name>
<comment type="caution">
    <text evidence="1">The sequence shown here is derived from an EMBL/GenBank/DDBJ whole genome shotgun (WGS) entry which is preliminary data.</text>
</comment>
<sequence>MLTGSELISAVQPWLHLPDEPLPRPIRPGRLGMNDVRNIMATTDAFRSLDSAHGGGLSRRAVVGQLHDVTLLATHGRTSDEVGRALFVAIADLASVAGWMNHDVGRHSEAQHYFLLGLQAAKQAGRDGVGIAGHLLNCLSRQANHLGRAEDALDLVQAAQYGTRKLPPGQLRAFLSTLEARCHAVLGHLPEAERALGTADDALAAGHDEPVPTWAAWFDEAEYRVTAGVCESIAATHDPHRALRAIELITTGTAQRPVERVRSRAFDHIALARAQVQAGELEAAD</sequence>
<evidence type="ECO:0000313" key="2">
    <source>
        <dbReference type="Proteomes" id="UP001596083"/>
    </source>
</evidence>
<organism evidence="1 2">
    <name type="scientific">Streptomyces gamaensis</name>
    <dbReference type="NCBI Taxonomy" id="1763542"/>
    <lineage>
        <taxon>Bacteria</taxon>
        <taxon>Bacillati</taxon>
        <taxon>Actinomycetota</taxon>
        <taxon>Actinomycetes</taxon>
        <taxon>Kitasatosporales</taxon>
        <taxon>Streptomycetaceae</taxon>
        <taxon>Streptomyces</taxon>
    </lineage>
</organism>
<evidence type="ECO:0000313" key="1">
    <source>
        <dbReference type="EMBL" id="MFC5725099.1"/>
    </source>
</evidence>
<gene>
    <name evidence="1" type="ORF">ACFP1Z_33680</name>
</gene>
<proteinExistence type="predicted"/>
<protein>
    <submittedName>
        <fullName evidence="1">Transcriptional regulator</fullName>
    </submittedName>
</protein>
<dbReference type="Proteomes" id="UP001596083">
    <property type="component" value="Unassembled WGS sequence"/>
</dbReference>
<dbReference type="EMBL" id="JBHSPB010000063">
    <property type="protein sequence ID" value="MFC5725099.1"/>
    <property type="molecule type" value="Genomic_DNA"/>
</dbReference>
<keyword evidence="2" id="KW-1185">Reference proteome</keyword>
<feature type="non-terminal residue" evidence="1">
    <location>
        <position position="285"/>
    </location>
</feature>
<accession>A0ABW0Z8E2</accession>